<evidence type="ECO:0000313" key="2">
    <source>
        <dbReference type="EMBL" id="KFE62078.1"/>
    </source>
</evidence>
<dbReference type="Pfam" id="PF05099">
    <property type="entry name" value="TerB"/>
    <property type="match status" value="1"/>
</dbReference>
<dbReference type="PANTHER" id="PTHR24074">
    <property type="entry name" value="CO-CHAPERONE PROTEIN DJLA"/>
    <property type="match status" value="1"/>
</dbReference>
<feature type="domain" description="J" evidence="1">
    <location>
        <begin position="198"/>
        <end position="260"/>
    </location>
</feature>
<keyword evidence="3" id="KW-1185">Reference proteome</keyword>
<dbReference type="Gene3D" id="1.10.3680.10">
    <property type="entry name" value="TerB-like"/>
    <property type="match status" value="1"/>
</dbReference>
<dbReference type="SMART" id="SM00271">
    <property type="entry name" value="DnaJ"/>
    <property type="match status" value="1"/>
</dbReference>
<organism evidence="2 3">
    <name type="scientific">Hyalangium minutum</name>
    <dbReference type="NCBI Taxonomy" id="394096"/>
    <lineage>
        <taxon>Bacteria</taxon>
        <taxon>Pseudomonadati</taxon>
        <taxon>Myxococcota</taxon>
        <taxon>Myxococcia</taxon>
        <taxon>Myxococcales</taxon>
        <taxon>Cystobacterineae</taxon>
        <taxon>Archangiaceae</taxon>
        <taxon>Hyalangium</taxon>
    </lineage>
</organism>
<dbReference type="CDD" id="cd07177">
    <property type="entry name" value="terB_like"/>
    <property type="match status" value="1"/>
</dbReference>
<evidence type="ECO:0000313" key="3">
    <source>
        <dbReference type="Proteomes" id="UP000028725"/>
    </source>
</evidence>
<dbReference type="SUPFAM" id="SSF46565">
    <property type="entry name" value="Chaperone J-domain"/>
    <property type="match status" value="1"/>
</dbReference>
<accession>A0A085W315</accession>
<dbReference type="Gene3D" id="1.10.287.110">
    <property type="entry name" value="DnaJ domain"/>
    <property type="match status" value="1"/>
</dbReference>
<name>A0A085W315_9BACT</name>
<dbReference type="InterPro" id="IPR036869">
    <property type="entry name" value="J_dom_sf"/>
</dbReference>
<evidence type="ECO:0000259" key="1">
    <source>
        <dbReference type="PROSITE" id="PS50076"/>
    </source>
</evidence>
<dbReference type="AlphaFoldDB" id="A0A085W315"/>
<protein>
    <submittedName>
        <fullName evidence="2">DnaJ domain protein</fullName>
    </submittedName>
</protein>
<dbReference type="PRINTS" id="PR00625">
    <property type="entry name" value="JDOMAIN"/>
</dbReference>
<dbReference type="CDD" id="cd06257">
    <property type="entry name" value="DnaJ"/>
    <property type="match status" value="1"/>
</dbReference>
<gene>
    <name evidence="2" type="ORF">DB31_4184</name>
</gene>
<dbReference type="Proteomes" id="UP000028725">
    <property type="component" value="Unassembled WGS sequence"/>
</dbReference>
<proteinExistence type="predicted"/>
<dbReference type="InterPro" id="IPR050817">
    <property type="entry name" value="DjlA_DnaK_co-chaperone"/>
</dbReference>
<sequence>MLGLMLGLWIREPWAIVLFLIAGGVVGHFYDNAHALPPVDPIEGLEPDPFLREPPSAPVSREQLDAQAQEHFARHLCALFIEVARVDGNVSREEVRVVKEYFQNELKYGPEALDTVRIYLKEFLEKPPTLDESIAACRDELPTSDRLLLVDTLYQLGLVDGALQRSEQESLRQIVKGLGLTEEDRRAITARYLGTGDTHYARLGLNPGASDAEVKRAYRQLAAAHHPDRVSHLGAGAVDQATRRFQEIQDAYEMIRRLRGL</sequence>
<dbReference type="InterPro" id="IPR001623">
    <property type="entry name" value="DnaJ_domain"/>
</dbReference>
<dbReference type="Pfam" id="PF00226">
    <property type="entry name" value="DnaJ"/>
    <property type="match status" value="1"/>
</dbReference>
<dbReference type="EMBL" id="JMCB01000023">
    <property type="protein sequence ID" value="KFE62078.1"/>
    <property type="molecule type" value="Genomic_DNA"/>
</dbReference>
<comment type="caution">
    <text evidence="2">The sequence shown here is derived from an EMBL/GenBank/DDBJ whole genome shotgun (WGS) entry which is preliminary data.</text>
</comment>
<reference evidence="2 3" key="1">
    <citation type="submission" date="2014-04" db="EMBL/GenBank/DDBJ databases">
        <title>Genome assembly of Hyalangium minutum DSM 14724.</title>
        <authorList>
            <person name="Sharma G."/>
            <person name="Subramanian S."/>
        </authorList>
    </citation>
    <scope>NUCLEOTIDE SEQUENCE [LARGE SCALE GENOMIC DNA]</scope>
    <source>
        <strain evidence="2 3">DSM 14724</strain>
    </source>
</reference>
<dbReference type="InterPro" id="IPR007791">
    <property type="entry name" value="DjlA_N"/>
</dbReference>
<dbReference type="InterPro" id="IPR029024">
    <property type="entry name" value="TerB-like"/>
</dbReference>
<dbReference type="PROSITE" id="PS50076">
    <property type="entry name" value="DNAJ_2"/>
    <property type="match status" value="1"/>
</dbReference>
<dbReference type="STRING" id="394096.DB31_4184"/>